<gene>
    <name evidence="2" type="ORF">CLF_113562</name>
</gene>
<evidence type="ECO:0000313" key="3">
    <source>
        <dbReference type="Proteomes" id="UP000008909"/>
    </source>
</evidence>
<keyword evidence="3" id="KW-1185">Reference proteome</keyword>
<evidence type="ECO:0000313" key="2">
    <source>
        <dbReference type="EMBL" id="GAA54285.1"/>
    </source>
</evidence>
<feature type="signal peptide" evidence="1">
    <location>
        <begin position="1"/>
        <end position="20"/>
    </location>
</feature>
<reference key="2">
    <citation type="submission" date="2011-10" db="EMBL/GenBank/DDBJ databases">
        <title>The genome and transcriptome sequence of Clonorchis sinensis provide insights into the carcinogenic liver fluke.</title>
        <authorList>
            <person name="Wang X."/>
            <person name="Huang Y."/>
            <person name="Chen W."/>
            <person name="Liu H."/>
            <person name="Guo L."/>
            <person name="Chen Y."/>
            <person name="Luo F."/>
            <person name="Zhou W."/>
            <person name="Sun J."/>
            <person name="Mao Q."/>
            <person name="Liang P."/>
            <person name="Zhou C."/>
            <person name="Tian Y."/>
            <person name="Men J."/>
            <person name="Lv X."/>
            <person name="Huang L."/>
            <person name="Zhou J."/>
            <person name="Hu Y."/>
            <person name="Li R."/>
            <person name="Zhang F."/>
            <person name="Lei H."/>
            <person name="Li X."/>
            <person name="Hu X."/>
            <person name="Liang C."/>
            <person name="Xu J."/>
            <person name="Wu Z."/>
            <person name="Yu X."/>
        </authorList>
    </citation>
    <scope>NUCLEOTIDE SEQUENCE</scope>
    <source>
        <strain>Henan</strain>
    </source>
</reference>
<reference evidence="2" key="1">
    <citation type="journal article" date="2011" name="Genome Biol.">
        <title>The draft genome of the carcinogenic human liver fluke Clonorchis sinensis.</title>
        <authorList>
            <person name="Wang X."/>
            <person name="Chen W."/>
            <person name="Huang Y."/>
            <person name="Sun J."/>
            <person name="Men J."/>
            <person name="Liu H."/>
            <person name="Luo F."/>
            <person name="Guo L."/>
            <person name="Lv X."/>
            <person name="Deng C."/>
            <person name="Zhou C."/>
            <person name="Fan Y."/>
            <person name="Li X."/>
            <person name="Huang L."/>
            <person name="Hu Y."/>
            <person name="Liang C."/>
            <person name="Hu X."/>
            <person name="Xu J."/>
            <person name="Yu X."/>
        </authorList>
    </citation>
    <scope>NUCLEOTIDE SEQUENCE [LARGE SCALE GENOMIC DNA]</scope>
    <source>
        <strain evidence="2">Henan</strain>
    </source>
</reference>
<evidence type="ECO:0000256" key="1">
    <source>
        <dbReference type="SAM" id="SignalP"/>
    </source>
</evidence>
<name>G7YMV4_CLOSI</name>
<dbReference type="Proteomes" id="UP000008909">
    <property type="component" value="Unassembled WGS sequence"/>
</dbReference>
<protein>
    <submittedName>
        <fullName evidence="2">Uncharacterized protein</fullName>
    </submittedName>
</protein>
<keyword evidence="1" id="KW-0732">Signal</keyword>
<dbReference type="EMBL" id="DF143879">
    <property type="protein sequence ID" value="GAA54285.1"/>
    <property type="molecule type" value="Genomic_DNA"/>
</dbReference>
<sequence length="461" mass="50942">MTRWCLFSLLIMRELLTLVAVPTVTHLTIPSQKSDIFGLPNILSSGLLSSQTKGVIPSHWDTQNLISSFPTVVSDNPVTSVTTLPGNMATNVGLDDGLVQTPILDTATRSSGLFQPNLLTNLPSISTLPSTTTLDTTLPAVSNIITHPRVTDLVTPNSFAIGALDTPVSTLPVINPFGTAVRSGAIETPGSIQTDSVISPKITVNTVRTINLPNVVDSSTVPLWRPRSRVLIYVVPKVKYIPHKKMKKFVLRKKRLLHKYAEEPTDDLYDGMRKTYYDPYIGWPDDFGGPYRIPPRPPRWKGFGMRHHRFHGRHGPVFPRETCQCQSSSSSTLTHITKALETHQYSLHSVSGLPLCYRFTSINFCKSVVAGTVGTATKHFEMSPDHPEPVLCITNHFAPAVSSFSVVAVPVLNKRSTRVAVTQCGCRPAQRTDWLHSWFTVRPHAEVHRVRVISSFTVTNE</sequence>
<accession>G7YMV4</accession>
<dbReference type="AlphaFoldDB" id="G7YMV4"/>
<feature type="chain" id="PRO_5005682082" evidence="1">
    <location>
        <begin position="21"/>
        <end position="461"/>
    </location>
</feature>
<organism evidence="2 3">
    <name type="scientific">Clonorchis sinensis</name>
    <name type="common">Chinese liver fluke</name>
    <dbReference type="NCBI Taxonomy" id="79923"/>
    <lineage>
        <taxon>Eukaryota</taxon>
        <taxon>Metazoa</taxon>
        <taxon>Spiralia</taxon>
        <taxon>Lophotrochozoa</taxon>
        <taxon>Platyhelminthes</taxon>
        <taxon>Trematoda</taxon>
        <taxon>Digenea</taxon>
        <taxon>Opisthorchiida</taxon>
        <taxon>Opisthorchiata</taxon>
        <taxon>Opisthorchiidae</taxon>
        <taxon>Clonorchis</taxon>
    </lineage>
</organism>
<proteinExistence type="predicted"/>